<dbReference type="Proteomes" id="UP000027778">
    <property type="component" value="Unassembled WGS sequence"/>
</dbReference>
<evidence type="ECO:0000259" key="1">
    <source>
        <dbReference type="Pfam" id="PF07872"/>
    </source>
</evidence>
<reference evidence="2 3" key="1">
    <citation type="submission" date="2014-06" db="EMBL/GenBank/DDBJ databases">
        <title>Draft genome sequence of Bacillus gaemokensis JCM 15801 (MCCC 1A00707).</title>
        <authorList>
            <person name="Lai Q."/>
            <person name="Liu Y."/>
            <person name="Shao Z."/>
        </authorList>
    </citation>
    <scope>NUCLEOTIDE SEQUENCE [LARGE SCALE GENOMIC DNA]</scope>
    <source>
        <strain evidence="2 3">JCM 15801</strain>
    </source>
</reference>
<organism evidence="2 3">
    <name type="scientific">Bacillus gaemokensis</name>
    <dbReference type="NCBI Taxonomy" id="574375"/>
    <lineage>
        <taxon>Bacteria</taxon>
        <taxon>Bacillati</taxon>
        <taxon>Bacillota</taxon>
        <taxon>Bacilli</taxon>
        <taxon>Bacillales</taxon>
        <taxon>Bacillaceae</taxon>
        <taxon>Bacillus</taxon>
        <taxon>Bacillus cereus group</taxon>
    </lineage>
</organism>
<dbReference type="AlphaFoldDB" id="A0A073KSU8"/>
<dbReference type="Pfam" id="PF07872">
    <property type="entry name" value="DUF1659"/>
    <property type="match status" value="1"/>
</dbReference>
<proteinExistence type="predicted"/>
<dbReference type="STRING" id="574375.AZF08_06885"/>
<evidence type="ECO:0000313" key="3">
    <source>
        <dbReference type="Proteomes" id="UP000027778"/>
    </source>
</evidence>
<name>A0A073KSU8_9BACI</name>
<dbReference type="RefSeq" id="WP_033673280.1">
    <property type="nucleotide sequence ID" value="NZ_JOTM01000002.1"/>
</dbReference>
<keyword evidence="3" id="KW-1185">Reference proteome</keyword>
<evidence type="ECO:0000313" key="2">
    <source>
        <dbReference type="EMBL" id="KEK25428.1"/>
    </source>
</evidence>
<protein>
    <recommendedName>
        <fullName evidence="1">DUF1659 domain-containing protein</fullName>
    </recommendedName>
</protein>
<dbReference type="eggNOG" id="ENOG5033AHG">
    <property type="taxonomic scope" value="Bacteria"/>
</dbReference>
<dbReference type="EMBL" id="JOTM01000002">
    <property type="protein sequence ID" value="KEK25428.1"/>
    <property type="molecule type" value="Genomic_DNA"/>
</dbReference>
<comment type="caution">
    <text evidence="2">The sequence shown here is derived from an EMBL/GenBank/DDBJ whole genome shotgun (WGS) entry which is preliminary data.</text>
</comment>
<feature type="domain" description="DUF1659" evidence="1">
    <location>
        <begin position="2"/>
        <end position="73"/>
    </location>
</feature>
<dbReference type="InterPro" id="IPR012454">
    <property type="entry name" value="DUF1659"/>
</dbReference>
<sequence length="74" mass="8095">MAIETIVSDLTLRLALNGEPDKNGKSVLKYKQFKRVRPNADLAKVHEVAHALASLQELTVHAVQLLSTTDVSNS</sequence>
<accession>A0A073KSU8</accession>
<gene>
    <name evidence="2" type="ORF">BAGA_12490</name>
</gene>
<dbReference type="OrthoDB" id="48766at2"/>